<gene>
    <name evidence="1" type="ORF">NSPWAT_0151</name>
</gene>
<dbReference type="EMBL" id="OX336137">
    <property type="protein sequence ID" value="CAI2717010.1"/>
    <property type="molecule type" value="Genomic_DNA"/>
</dbReference>
<dbReference type="Gene3D" id="3.40.50.12580">
    <property type="match status" value="1"/>
</dbReference>
<dbReference type="RefSeq" id="WP_282009986.1">
    <property type="nucleotide sequence ID" value="NZ_OX336137.1"/>
</dbReference>
<protein>
    <recommendedName>
        <fullName evidence="3">Capsule polysaccharide biosynthesis protein</fullName>
    </recommendedName>
</protein>
<organism evidence="1 2">
    <name type="scientific">Nitrospina watsonii</name>
    <dbReference type="NCBI Taxonomy" id="1323948"/>
    <lineage>
        <taxon>Bacteria</taxon>
        <taxon>Pseudomonadati</taxon>
        <taxon>Nitrospinota/Tectimicrobiota group</taxon>
        <taxon>Nitrospinota</taxon>
        <taxon>Nitrospinia</taxon>
        <taxon>Nitrospinales</taxon>
        <taxon>Nitrospinaceae</taxon>
        <taxon>Nitrospina</taxon>
    </lineage>
</organism>
<evidence type="ECO:0000313" key="2">
    <source>
        <dbReference type="Proteomes" id="UP001157733"/>
    </source>
</evidence>
<name>A0ABM9HA53_9BACT</name>
<evidence type="ECO:0000313" key="1">
    <source>
        <dbReference type="EMBL" id="CAI2717010.1"/>
    </source>
</evidence>
<accession>A0ABM9HA53</accession>
<reference evidence="1 2" key="1">
    <citation type="submission" date="2022-09" db="EMBL/GenBank/DDBJ databases">
        <authorList>
            <person name="Kop L."/>
        </authorList>
    </citation>
    <scope>NUCLEOTIDE SEQUENCE [LARGE SCALE GENOMIC DNA]</scope>
    <source>
        <strain evidence="1 2">347</strain>
    </source>
</reference>
<dbReference type="SUPFAM" id="SSF53756">
    <property type="entry name" value="UDP-Glycosyltransferase/glycogen phosphorylase"/>
    <property type="match status" value="1"/>
</dbReference>
<keyword evidence="2" id="KW-1185">Reference proteome</keyword>
<dbReference type="InterPro" id="IPR043148">
    <property type="entry name" value="TagF_C"/>
</dbReference>
<sequence>MVLSLAPAVAAHPDLECRILALTIAGNRLKPLGIPFKRCADYLPLAGYEGAVELGTRLTDEIWDASSTVPHEESCAYLGVSMTDLIESVGEEQAWDEYREKQRKAFLPIQFLEKVLEVEKPDIVVTTCHVRMEKAAHLAALKKGILSVRIEDLFGYSIFGNKPLDAPGPILPKEEWPDRIIVPNESVRQRMLAVGLEDWRVAALGQPFLSNWVDELRSSGMMQRRRAYINENKPVITFFTPGLRELLYALSKEIIKLAERRKDWKFVIKLHPGVPRNEFVAKVPALPENIELTHDTDLKELLTRSSVNVTYQSTVGYLGLLSGVSLVILNPTNRPAAVPYVSEGVALEARSDAELETAIKRQFESHDATDIKGTIFEVLPGAAERIVDYMAQLPVKNKPFPA</sequence>
<dbReference type="Proteomes" id="UP001157733">
    <property type="component" value="Chromosome"/>
</dbReference>
<proteinExistence type="predicted"/>
<evidence type="ECO:0008006" key="3">
    <source>
        <dbReference type="Google" id="ProtNLM"/>
    </source>
</evidence>